<sequence>MDDGPLAAEPVHPTVGMVNIRSQVDNTPDASRAWEECANQVWAREEMLVKKWKDEISNLLTFAGLFSAVLTAFNVQYYVALQPQTQDPSVQAMLIALNMLAVRRGETDVGLLTLAAMDNSSSVTSTPFHVVSINTLWFSALLFSLSAASLAISVNQWLHHYVDHTTSRPHQSVQLWYFRHSMFDEWSVPLIISLLPVLLQTSLALFIAGLVQLLWTLNTIVATIVTALAALLLILSASTALIPAFAPSCPYKSQPALWCFRATSRMRRLLLIIVTRLVHDGHHARSSVSVVARQYLTKQCRERIDNWLKAQRCWLRASTWRDIDNMSMRLRRDGPDYALQVIECADSTLMDDAFLESVRHPQISQLTKHLSSLIHATPASTPNTLEFRRHALEIFHQFGLHSPATLENRCEMCSCISNSFLIQIAHPCLRQPDISIDAALALYYCICKHHIQRIYLTDLPDANSFVAVQYSQTVADMGCLSADIFSRLITETMLNDDDREKHQRRILGHIESLLNATMFPDPAVYGRLIDLLPAAGVSHVVRDHIAELISQYDGDILSGHARSSLTQKAFLQITSVALRQSVRLAIGGVSLNQIADELRGGLDIAAVSFASPETRTLVQNIKWSSNRQDHQAIIAMAQTFLDILHKITPAIFDDEHDRIAHQMRILALLQNLLDLHFGSCIGPANAVYAKLVRLLHTSRHPPEVQNQIVRIIWQFGFKYYIGTDDIRAIFALLPPPGGKGSVAQLIRLSFSALQHSAKVPLVQFPRVREDIRRGLALLAEHLTSPEIGQEIAEASMWYEMHMLFKICVDIAYIPSARGLFTLEVVKPLEFCATRCCRLEPPTWFRDGISDCMKSICSISGYQMSLEMHAISITKHTAALPPVPPFDPLRITVTQETETFNS</sequence>
<organism evidence="3 4">
    <name type="scientific">Rhodonia placenta</name>
    <dbReference type="NCBI Taxonomy" id="104341"/>
    <lineage>
        <taxon>Eukaryota</taxon>
        <taxon>Fungi</taxon>
        <taxon>Dikarya</taxon>
        <taxon>Basidiomycota</taxon>
        <taxon>Agaricomycotina</taxon>
        <taxon>Agaricomycetes</taxon>
        <taxon>Polyporales</taxon>
        <taxon>Adustoporiaceae</taxon>
        <taxon>Rhodonia</taxon>
    </lineage>
</organism>
<proteinExistence type="predicted"/>
<reference evidence="3" key="1">
    <citation type="submission" date="2020-11" db="EMBL/GenBank/DDBJ databases">
        <authorList>
            <person name="Koelle M."/>
            <person name="Horta M.A.C."/>
            <person name="Nowrousian M."/>
            <person name="Ohm R.A."/>
            <person name="Benz P."/>
            <person name="Pilgard A."/>
        </authorList>
    </citation>
    <scope>NUCLEOTIDE SEQUENCE</scope>
    <source>
        <strain evidence="3">FPRL280</strain>
    </source>
</reference>
<reference evidence="3" key="2">
    <citation type="journal article" name="Front. Microbiol.">
        <title>Degradative Capacity of Two Strains of Rhodonia placenta: From Phenotype to Genotype.</title>
        <authorList>
            <person name="Kolle M."/>
            <person name="Horta M.A.C."/>
            <person name="Nowrousian M."/>
            <person name="Ohm R.A."/>
            <person name="Benz J.P."/>
            <person name="Pilgard A."/>
        </authorList>
    </citation>
    <scope>NUCLEOTIDE SEQUENCE</scope>
    <source>
        <strain evidence="3">FPRL280</strain>
    </source>
</reference>
<dbReference type="EMBL" id="JADOXO010000237">
    <property type="protein sequence ID" value="KAF9808592.1"/>
    <property type="molecule type" value="Genomic_DNA"/>
</dbReference>
<keyword evidence="1" id="KW-0812">Transmembrane</keyword>
<evidence type="ECO:0000313" key="4">
    <source>
        <dbReference type="Proteomes" id="UP000639403"/>
    </source>
</evidence>
<keyword evidence="1" id="KW-1133">Transmembrane helix</keyword>
<evidence type="ECO:0000256" key="1">
    <source>
        <dbReference type="SAM" id="Phobius"/>
    </source>
</evidence>
<dbReference type="AlphaFoldDB" id="A0A8H7TZE4"/>
<feature type="transmembrane region" description="Helical" evidence="1">
    <location>
        <begin position="188"/>
        <end position="214"/>
    </location>
</feature>
<protein>
    <recommendedName>
        <fullName evidence="2">DUF6535 domain-containing protein</fullName>
    </recommendedName>
</protein>
<dbReference type="InterPro" id="IPR045338">
    <property type="entry name" value="DUF6535"/>
</dbReference>
<gene>
    <name evidence="3" type="ORF">IEO21_07808</name>
</gene>
<accession>A0A8H7TZE4</accession>
<feature type="transmembrane region" description="Helical" evidence="1">
    <location>
        <begin position="136"/>
        <end position="158"/>
    </location>
</feature>
<evidence type="ECO:0000259" key="2">
    <source>
        <dbReference type="Pfam" id="PF20153"/>
    </source>
</evidence>
<feature type="transmembrane region" description="Helical" evidence="1">
    <location>
        <begin position="220"/>
        <end position="246"/>
    </location>
</feature>
<comment type="caution">
    <text evidence="3">The sequence shown here is derived from an EMBL/GenBank/DDBJ whole genome shotgun (WGS) entry which is preliminary data.</text>
</comment>
<feature type="domain" description="DUF6535" evidence="2">
    <location>
        <begin position="34"/>
        <end position="216"/>
    </location>
</feature>
<evidence type="ECO:0000313" key="3">
    <source>
        <dbReference type="EMBL" id="KAF9808592.1"/>
    </source>
</evidence>
<name>A0A8H7TZE4_9APHY</name>
<dbReference type="Proteomes" id="UP000639403">
    <property type="component" value="Unassembled WGS sequence"/>
</dbReference>
<feature type="transmembrane region" description="Helical" evidence="1">
    <location>
        <begin position="59"/>
        <end position="79"/>
    </location>
</feature>
<dbReference type="Pfam" id="PF20153">
    <property type="entry name" value="DUF6535"/>
    <property type="match status" value="1"/>
</dbReference>
<keyword evidence="1" id="KW-0472">Membrane</keyword>